<dbReference type="Pfam" id="PF00550">
    <property type="entry name" value="PP-binding"/>
    <property type="match status" value="1"/>
</dbReference>
<dbReference type="Gene3D" id="1.10.1200.10">
    <property type="entry name" value="ACP-like"/>
    <property type="match status" value="1"/>
</dbReference>
<keyword evidence="2" id="KW-0614">Plasmid</keyword>
<organism evidence="2 3">
    <name type="scientific">Streptomyces globosus</name>
    <dbReference type="NCBI Taxonomy" id="68209"/>
    <lineage>
        <taxon>Bacteria</taxon>
        <taxon>Bacillati</taxon>
        <taxon>Actinomycetota</taxon>
        <taxon>Actinomycetes</taxon>
        <taxon>Kitasatosporales</taxon>
        <taxon>Streptomycetaceae</taxon>
        <taxon>Streptomyces</taxon>
    </lineage>
</organism>
<name>A0A344UB22_9ACTN</name>
<dbReference type="InterPro" id="IPR009081">
    <property type="entry name" value="PP-bd_ACP"/>
</dbReference>
<evidence type="ECO:0000313" key="3">
    <source>
        <dbReference type="Proteomes" id="UP000252004"/>
    </source>
</evidence>
<protein>
    <submittedName>
        <fullName evidence="2">Actinorhodin polyketide synthase</fullName>
    </submittedName>
</protein>
<dbReference type="AlphaFoldDB" id="A0A344UB22"/>
<dbReference type="KEGG" id="sgz:C0216_31860"/>
<dbReference type="PROSITE" id="PS50075">
    <property type="entry name" value="CARRIER"/>
    <property type="match status" value="1"/>
</dbReference>
<dbReference type="OrthoDB" id="3537906at2"/>
<proteinExistence type="predicted"/>
<dbReference type="Proteomes" id="UP000252004">
    <property type="component" value="Plasmid unnamed2"/>
</dbReference>
<geneLocation type="plasmid" evidence="2 3">
    <name>unnamed2</name>
</geneLocation>
<feature type="domain" description="Carrier" evidence="1">
    <location>
        <begin position="7"/>
        <end position="81"/>
    </location>
</feature>
<sequence>MNRLELSSLTRILRECAGEEEGVDLDGDVLDQYWFELGYDSLAVLQTTGYIEREFGIVLDGEDFDEADTPRRYLDMVNRVLSERAPV</sequence>
<keyword evidence="3" id="KW-1185">Reference proteome</keyword>
<dbReference type="SUPFAM" id="SSF47336">
    <property type="entry name" value="ACP-like"/>
    <property type="match status" value="1"/>
</dbReference>
<accession>A0A344UB22</accession>
<gene>
    <name evidence="2" type="ORF">C0216_31860</name>
</gene>
<dbReference type="EMBL" id="CP030864">
    <property type="protein sequence ID" value="AXE28093.1"/>
    <property type="molecule type" value="Genomic_DNA"/>
</dbReference>
<dbReference type="InterPro" id="IPR036736">
    <property type="entry name" value="ACP-like_sf"/>
</dbReference>
<reference evidence="2 3" key="1">
    <citation type="submission" date="2018-01" db="EMBL/GenBank/DDBJ databases">
        <title>Draft genome Sequence of streptomyces globosus LZH-48.</title>
        <authorList>
            <person name="Ran K."/>
            <person name="Li Z."/>
            <person name="Wei S."/>
            <person name="Dong R."/>
        </authorList>
    </citation>
    <scope>NUCLEOTIDE SEQUENCE [LARGE SCALE GENOMIC DNA]</scope>
    <source>
        <strain evidence="2 3">LZH-48</strain>
        <plasmid evidence="2 3">unnamed2</plasmid>
    </source>
</reference>
<evidence type="ECO:0000259" key="1">
    <source>
        <dbReference type="PROSITE" id="PS50075"/>
    </source>
</evidence>
<dbReference type="RefSeq" id="WP_114059254.1">
    <property type="nucleotide sequence ID" value="NZ_BAAAMT010000001.1"/>
</dbReference>
<evidence type="ECO:0000313" key="2">
    <source>
        <dbReference type="EMBL" id="AXE28093.1"/>
    </source>
</evidence>